<gene>
    <name evidence="2" type="ORF">BD311DRAFT_613672</name>
</gene>
<proteinExistence type="predicted"/>
<feature type="compositionally biased region" description="Low complexity" evidence="1">
    <location>
        <begin position="102"/>
        <end position="118"/>
    </location>
</feature>
<organism evidence="2">
    <name type="scientific">Dichomitus squalens</name>
    <dbReference type="NCBI Taxonomy" id="114155"/>
    <lineage>
        <taxon>Eukaryota</taxon>
        <taxon>Fungi</taxon>
        <taxon>Dikarya</taxon>
        <taxon>Basidiomycota</taxon>
        <taxon>Agaricomycotina</taxon>
        <taxon>Agaricomycetes</taxon>
        <taxon>Polyporales</taxon>
        <taxon>Polyporaceae</taxon>
        <taxon>Dichomitus</taxon>
    </lineage>
</organism>
<feature type="non-terminal residue" evidence="2">
    <location>
        <position position="1"/>
    </location>
</feature>
<feature type="non-terminal residue" evidence="2">
    <location>
        <position position="200"/>
    </location>
</feature>
<sequence>DHRSDSVVVVSPCTQVGTSVRWAAEFKSPWIAEQIVAKFQREGWQQGSDNPLQFSRPDQRMPLEAPSSKPLALGGVMGGVNRSQRLTKMSFEPEPPAFVVRSPGSPEASKPSASSESSQVLPPWPQVRTTMQFDMPHLPNTFTHDTYYTPDLAFYCPALFDALIISRGVRLTTAHLWLLRMTPTSGHVGASGYIMIRRIV</sequence>
<name>A0A4Q9M8G8_9APHY</name>
<accession>A0A4Q9M8G8</accession>
<dbReference type="EMBL" id="ML143565">
    <property type="protein sequence ID" value="TBU21961.1"/>
    <property type="molecule type" value="Genomic_DNA"/>
</dbReference>
<dbReference type="Proteomes" id="UP000292957">
    <property type="component" value="Unassembled WGS sequence"/>
</dbReference>
<feature type="region of interest" description="Disordered" evidence="1">
    <location>
        <begin position="55"/>
        <end position="76"/>
    </location>
</feature>
<evidence type="ECO:0000313" key="2">
    <source>
        <dbReference type="EMBL" id="TBU21961.1"/>
    </source>
</evidence>
<dbReference type="AlphaFoldDB" id="A0A4Q9M8G8"/>
<protein>
    <submittedName>
        <fullName evidence="2">Uncharacterized protein</fullName>
    </submittedName>
</protein>
<evidence type="ECO:0000256" key="1">
    <source>
        <dbReference type="SAM" id="MobiDB-lite"/>
    </source>
</evidence>
<feature type="region of interest" description="Disordered" evidence="1">
    <location>
        <begin position="92"/>
        <end position="121"/>
    </location>
</feature>
<reference evidence="2" key="1">
    <citation type="submission" date="2019-01" db="EMBL/GenBank/DDBJ databases">
        <title>Draft genome sequences of three monokaryotic isolates of the white-rot basidiomycete fungus Dichomitus squalens.</title>
        <authorList>
            <consortium name="DOE Joint Genome Institute"/>
            <person name="Lopez S.C."/>
            <person name="Andreopoulos B."/>
            <person name="Pangilinan J."/>
            <person name="Lipzen A."/>
            <person name="Riley R."/>
            <person name="Ahrendt S."/>
            <person name="Ng V."/>
            <person name="Barry K."/>
            <person name="Daum C."/>
            <person name="Grigoriev I.V."/>
            <person name="Hilden K.S."/>
            <person name="Makela M.R."/>
            <person name="de Vries R.P."/>
        </authorList>
    </citation>
    <scope>NUCLEOTIDE SEQUENCE [LARGE SCALE GENOMIC DNA]</scope>
    <source>
        <strain evidence="2">OM18370.1</strain>
    </source>
</reference>